<name>A0A3M7PP61_BRAPC</name>
<keyword evidence="2" id="KW-1185">Reference proteome</keyword>
<reference evidence="1 2" key="1">
    <citation type="journal article" date="2018" name="Sci. Rep.">
        <title>Genomic signatures of local adaptation to the degree of environmental predictability in rotifers.</title>
        <authorList>
            <person name="Franch-Gras L."/>
            <person name="Hahn C."/>
            <person name="Garcia-Roger E.M."/>
            <person name="Carmona M.J."/>
            <person name="Serra M."/>
            <person name="Gomez A."/>
        </authorList>
    </citation>
    <scope>NUCLEOTIDE SEQUENCE [LARGE SCALE GENOMIC DNA]</scope>
    <source>
        <strain evidence="1">HYR1</strain>
    </source>
</reference>
<protein>
    <submittedName>
        <fullName evidence="1">Uncharacterized protein</fullName>
    </submittedName>
</protein>
<dbReference type="OrthoDB" id="10228643at2759"/>
<sequence length="172" mass="20451">MQKRPNPHQNLENSVFTFGKLNIENSFLKDIIFLLNLDSVDLGEVEIEEDDHIDENYSKNFNFSFFVDKFCDGLKRNNKNIKNIPILNESIKLRYEIFEKCDKNVGTLLISNEDFLQLAYEHLDNTETYLKLESDPLLDIEKKINFELKYLYDKSYLSKRLYNKLLDFTKNS</sequence>
<dbReference type="EMBL" id="REGN01009705">
    <property type="protein sequence ID" value="RNA00545.1"/>
    <property type="molecule type" value="Genomic_DNA"/>
</dbReference>
<evidence type="ECO:0000313" key="1">
    <source>
        <dbReference type="EMBL" id="RNA00545.1"/>
    </source>
</evidence>
<proteinExistence type="predicted"/>
<gene>
    <name evidence="1" type="ORF">BpHYR1_026794</name>
</gene>
<dbReference type="Proteomes" id="UP000276133">
    <property type="component" value="Unassembled WGS sequence"/>
</dbReference>
<accession>A0A3M7PP61</accession>
<evidence type="ECO:0000313" key="2">
    <source>
        <dbReference type="Proteomes" id="UP000276133"/>
    </source>
</evidence>
<organism evidence="1 2">
    <name type="scientific">Brachionus plicatilis</name>
    <name type="common">Marine rotifer</name>
    <name type="synonym">Brachionus muelleri</name>
    <dbReference type="NCBI Taxonomy" id="10195"/>
    <lineage>
        <taxon>Eukaryota</taxon>
        <taxon>Metazoa</taxon>
        <taxon>Spiralia</taxon>
        <taxon>Gnathifera</taxon>
        <taxon>Rotifera</taxon>
        <taxon>Eurotatoria</taxon>
        <taxon>Monogononta</taxon>
        <taxon>Pseudotrocha</taxon>
        <taxon>Ploima</taxon>
        <taxon>Brachionidae</taxon>
        <taxon>Brachionus</taxon>
    </lineage>
</organism>
<dbReference type="AlphaFoldDB" id="A0A3M7PP61"/>
<comment type="caution">
    <text evidence="1">The sequence shown here is derived from an EMBL/GenBank/DDBJ whole genome shotgun (WGS) entry which is preliminary data.</text>
</comment>